<proteinExistence type="predicted"/>
<gene>
    <name evidence="2" type="ORF">MO867_21360</name>
</gene>
<dbReference type="Proteomes" id="UP001139028">
    <property type="component" value="Unassembled WGS sequence"/>
</dbReference>
<evidence type="ECO:0000256" key="1">
    <source>
        <dbReference type="SAM" id="Phobius"/>
    </source>
</evidence>
<dbReference type="RefSeq" id="WP_252472905.1">
    <property type="nucleotide sequence ID" value="NZ_JALBWM010000224.1"/>
</dbReference>
<keyword evidence="1" id="KW-0812">Transmembrane</keyword>
<sequence length="70" mass="8092">MSKWLLAFSWGFMPGLAIYMGLLLQNWIVFGTTLLVVPFLMELIFATHFPLKPVGIRTLREKIRGKIIQK</sequence>
<keyword evidence="3" id="KW-1185">Reference proteome</keyword>
<evidence type="ECO:0000313" key="3">
    <source>
        <dbReference type="Proteomes" id="UP001139028"/>
    </source>
</evidence>
<feature type="transmembrane region" description="Helical" evidence="1">
    <location>
        <begin position="27"/>
        <end position="51"/>
    </location>
</feature>
<dbReference type="EMBL" id="JALBWM010000224">
    <property type="protein sequence ID" value="MCO1336880.1"/>
    <property type="molecule type" value="Genomic_DNA"/>
</dbReference>
<accession>A0A9X2ESB1</accession>
<protein>
    <submittedName>
        <fullName evidence="2">Uncharacterized protein</fullName>
    </submittedName>
</protein>
<keyword evidence="1" id="KW-1133">Transmembrane helix</keyword>
<dbReference type="AlphaFoldDB" id="A0A9X2ESB1"/>
<organism evidence="2 3">
    <name type="scientific">Microbulbifer okhotskensis</name>
    <dbReference type="NCBI Taxonomy" id="2926617"/>
    <lineage>
        <taxon>Bacteria</taxon>
        <taxon>Pseudomonadati</taxon>
        <taxon>Pseudomonadota</taxon>
        <taxon>Gammaproteobacteria</taxon>
        <taxon>Cellvibrionales</taxon>
        <taxon>Microbulbiferaceae</taxon>
        <taxon>Microbulbifer</taxon>
    </lineage>
</organism>
<reference evidence="2" key="1">
    <citation type="journal article" date="2022" name="Arch. Microbiol.">
        <title>Microbulbifer okhotskensis sp. nov., isolated from a deep bottom sediment of the Okhotsk Sea.</title>
        <authorList>
            <person name="Romanenko L."/>
            <person name="Kurilenko V."/>
            <person name="Otstavnykh N."/>
            <person name="Velansky P."/>
            <person name="Isaeva M."/>
            <person name="Mikhailov V."/>
        </authorList>
    </citation>
    <scope>NUCLEOTIDE SEQUENCE</scope>
    <source>
        <strain evidence="2">OS29</strain>
    </source>
</reference>
<name>A0A9X2ESB1_9GAMM</name>
<evidence type="ECO:0000313" key="2">
    <source>
        <dbReference type="EMBL" id="MCO1336880.1"/>
    </source>
</evidence>
<keyword evidence="1" id="KW-0472">Membrane</keyword>
<comment type="caution">
    <text evidence="2">The sequence shown here is derived from an EMBL/GenBank/DDBJ whole genome shotgun (WGS) entry which is preliminary data.</text>
</comment>